<dbReference type="InterPro" id="IPR007344">
    <property type="entry name" value="GrpB/CoaE"/>
</dbReference>
<dbReference type="InterPro" id="IPR043519">
    <property type="entry name" value="NT_sf"/>
</dbReference>
<dbReference type="EMBL" id="JAOQAV010000029">
    <property type="protein sequence ID" value="KAJ4183555.1"/>
    <property type="molecule type" value="Genomic_DNA"/>
</dbReference>
<keyword evidence="3" id="KW-0687">Ribonucleoprotein</keyword>
<keyword evidence="2" id="KW-0689">Ribosomal protein</keyword>
<reference evidence="4" key="1">
    <citation type="submission" date="2022-09" db="EMBL/GenBank/DDBJ databases">
        <title>Fusarium specimens isolated from Avocado Roots.</title>
        <authorList>
            <person name="Stajich J."/>
            <person name="Roper C."/>
            <person name="Heimlech-Rivalta G."/>
        </authorList>
    </citation>
    <scope>NUCLEOTIDE SEQUENCE</scope>
    <source>
        <strain evidence="4">A02</strain>
    </source>
</reference>
<comment type="similarity">
    <text evidence="1">Belongs to the bacterial ribosomal protein bL34 family.</text>
</comment>
<dbReference type="AlphaFoldDB" id="A0A9W8R0R9"/>
<dbReference type="GO" id="GO:0003735">
    <property type="term" value="F:structural constituent of ribosome"/>
    <property type="evidence" value="ECO:0007669"/>
    <property type="project" value="InterPro"/>
</dbReference>
<name>A0A9W8R0R9_9HYPO</name>
<dbReference type="GO" id="GO:1990904">
    <property type="term" value="C:ribonucleoprotein complex"/>
    <property type="evidence" value="ECO:0007669"/>
    <property type="project" value="UniProtKB-KW"/>
</dbReference>
<evidence type="ECO:0000256" key="1">
    <source>
        <dbReference type="ARBA" id="ARBA00010111"/>
    </source>
</evidence>
<dbReference type="PANTHER" id="PTHR34822:SF1">
    <property type="entry name" value="GRPB FAMILY PROTEIN"/>
    <property type="match status" value="1"/>
</dbReference>
<evidence type="ECO:0000313" key="4">
    <source>
        <dbReference type="EMBL" id="KAJ4183555.1"/>
    </source>
</evidence>
<dbReference type="Proteomes" id="UP001152087">
    <property type="component" value="Unassembled WGS sequence"/>
</dbReference>
<organism evidence="4 5">
    <name type="scientific">Fusarium falciforme</name>
    <dbReference type="NCBI Taxonomy" id="195108"/>
    <lineage>
        <taxon>Eukaryota</taxon>
        <taxon>Fungi</taxon>
        <taxon>Dikarya</taxon>
        <taxon>Ascomycota</taxon>
        <taxon>Pezizomycotina</taxon>
        <taxon>Sordariomycetes</taxon>
        <taxon>Hypocreomycetidae</taxon>
        <taxon>Hypocreales</taxon>
        <taxon>Nectriaceae</taxon>
        <taxon>Fusarium</taxon>
        <taxon>Fusarium solani species complex</taxon>
    </lineage>
</organism>
<comment type="caution">
    <text evidence="4">The sequence shown here is derived from an EMBL/GenBank/DDBJ whole genome shotgun (WGS) entry which is preliminary data.</text>
</comment>
<evidence type="ECO:0000313" key="5">
    <source>
        <dbReference type="Proteomes" id="UP001152087"/>
    </source>
</evidence>
<dbReference type="OrthoDB" id="630895at2759"/>
<dbReference type="Pfam" id="PF00468">
    <property type="entry name" value="Ribosomal_L34"/>
    <property type="match status" value="1"/>
</dbReference>
<accession>A0A9W8R0R9</accession>
<dbReference type="GO" id="GO:0006412">
    <property type="term" value="P:translation"/>
    <property type="evidence" value="ECO:0007669"/>
    <property type="project" value="InterPro"/>
</dbReference>
<dbReference type="InterPro" id="IPR000271">
    <property type="entry name" value="Ribosomal_bL34"/>
</dbReference>
<sequence>MAPSVEQLLKDYEFDPSLLQRVAFRRSKPPLAIVEPDPSWPATFDLLKARIESALGSTAVSINHVGSTSIPGLPAKAVIDIDLVVKDVTDEASYAPALEEAGFQFLVREPHWHEHRFFCGYEPISTNLHVWGPDSPEVVRHKIFTDWLRRNEVDRELYERTKREAAAVSVEKGEDVMQYNRRKEDVIREILQRAFKDLGYTQTFTTLVPLRPSLTPSTVRRTVLPSSFTPSTAASADLVPSSAISAHPAMGDMQIRCGPRNTMNGATRLVQKRRHGFLYRTRSRTGRKILWRRKLKGRKHIAQ</sequence>
<keyword evidence="5" id="KW-1185">Reference proteome</keyword>
<dbReference type="Gene3D" id="1.10.287.3980">
    <property type="match status" value="1"/>
</dbReference>
<protein>
    <recommendedName>
        <fullName evidence="6">GrpB domain protein</fullName>
    </recommendedName>
</protein>
<gene>
    <name evidence="4" type="ORF">NW755_009588</name>
</gene>
<evidence type="ECO:0000256" key="3">
    <source>
        <dbReference type="ARBA" id="ARBA00023274"/>
    </source>
</evidence>
<dbReference type="SUPFAM" id="SSF81301">
    <property type="entry name" value="Nucleotidyltransferase"/>
    <property type="match status" value="1"/>
</dbReference>
<dbReference type="Gene3D" id="3.30.460.10">
    <property type="entry name" value="Beta Polymerase, domain 2"/>
    <property type="match status" value="1"/>
</dbReference>
<evidence type="ECO:0008006" key="6">
    <source>
        <dbReference type="Google" id="ProtNLM"/>
    </source>
</evidence>
<dbReference type="Pfam" id="PF04229">
    <property type="entry name" value="GrpB"/>
    <property type="match status" value="1"/>
</dbReference>
<dbReference type="PANTHER" id="PTHR34822">
    <property type="entry name" value="GRPB DOMAIN PROTEIN (AFU_ORTHOLOGUE AFUA_1G01530)"/>
    <property type="match status" value="1"/>
</dbReference>
<dbReference type="GO" id="GO:0005840">
    <property type="term" value="C:ribosome"/>
    <property type="evidence" value="ECO:0007669"/>
    <property type="project" value="UniProtKB-KW"/>
</dbReference>
<proteinExistence type="inferred from homology"/>
<evidence type="ECO:0000256" key="2">
    <source>
        <dbReference type="ARBA" id="ARBA00022980"/>
    </source>
</evidence>